<comment type="caution">
    <text evidence="2">The sequence shown here is derived from an EMBL/GenBank/DDBJ whole genome shotgun (WGS) entry which is preliminary data.</text>
</comment>
<feature type="region of interest" description="Disordered" evidence="1">
    <location>
        <begin position="1"/>
        <end position="20"/>
    </location>
</feature>
<gene>
    <name evidence="2" type="ORF">DID87_05635</name>
</gene>
<dbReference type="RefSeq" id="WP_139555148.1">
    <property type="nucleotide sequence ID" value="NZ_JARBEV010000020.1"/>
</dbReference>
<accession>A0A5C4TJM9</accession>
<protein>
    <submittedName>
        <fullName evidence="2">Uncharacterized protein</fullName>
    </submittedName>
</protein>
<dbReference type="AlphaFoldDB" id="A0A5C4TJM9"/>
<evidence type="ECO:0000313" key="2">
    <source>
        <dbReference type="EMBL" id="TNK90033.1"/>
    </source>
</evidence>
<evidence type="ECO:0000313" key="3">
    <source>
        <dbReference type="Proteomes" id="UP000313312"/>
    </source>
</evidence>
<name>A0A5C4TJM9_FRUSA</name>
<organism evidence="2 3">
    <name type="scientific">Fructilactobacillus sanfranciscensis</name>
    <name type="common">Lactobacillus sanfranciscensis</name>
    <dbReference type="NCBI Taxonomy" id="1625"/>
    <lineage>
        <taxon>Bacteria</taxon>
        <taxon>Bacillati</taxon>
        <taxon>Bacillota</taxon>
        <taxon>Bacilli</taxon>
        <taxon>Lactobacillales</taxon>
        <taxon>Lactobacillaceae</taxon>
        <taxon>Fructilactobacillus</taxon>
    </lineage>
</organism>
<evidence type="ECO:0000256" key="1">
    <source>
        <dbReference type="SAM" id="MobiDB-lite"/>
    </source>
</evidence>
<proteinExistence type="predicted"/>
<dbReference type="Proteomes" id="UP000313312">
    <property type="component" value="Unassembled WGS sequence"/>
</dbReference>
<sequence>MALKGQLPPRKQNNEFNSSDMNQMIEAQLENNQNITSKQTFSEKKKDYHIMMKPLLHNEGIKYANSQGLSFSEFIAKLVEKEINNK</sequence>
<dbReference type="EMBL" id="QFCR01000020">
    <property type="protein sequence ID" value="TNK90033.1"/>
    <property type="molecule type" value="Genomic_DNA"/>
</dbReference>
<reference evidence="2 3" key="1">
    <citation type="submission" date="2018-05" db="EMBL/GenBank/DDBJ databases">
        <title>Lactobacillus sanfranciscensis Ah4 draft denome sequence.</title>
        <authorList>
            <person name="Zhang G."/>
        </authorList>
    </citation>
    <scope>NUCLEOTIDE SEQUENCE [LARGE SCALE GENOMIC DNA]</scope>
    <source>
        <strain evidence="2 3">Ah4</strain>
    </source>
</reference>